<dbReference type="InterPro" id="IPR052721">
    <property type="entry name" value="ET_Amicyanin"/>
</dbReference>
<dbReference type="SUPFAM" id="SSF49503">
    <property type="entry name" value="Cupredoxins"/>
    <property type="match status" value="1"/>
</dbReference>
<dbReference type="NCBIfam" id="TIGR01409">
    <property type="entry name" value="TAT_signal_seq"/>
    <property type="match status" value="1"/>
</dbReference>
<keyword evidence="5" id="KW-1185">Reference proteome</keyword>
<keyword evidence="2" id="KW-0186">Copper</keyword>
<dbReference type="PROSITE" id="PS51318">
    <property type="entry name" value="TAT"/>
    <property type="match status" value="1"/>
</dbReference>
<evidence type="ECO:0000256" key="1">
    <source>
        <dbReference type="ARBA" id="ARBA00022723"/>
    </source>
</evidence>
<proteinExistence type="predicted"/>
<evidence type="ECO:0000313" key="4">
    <source>
        <dbReference type="EMBL" id="MBI1495428.1"/>
    </source>
</evidence>
<name>A0A8J7IL79_9RHOB</name>
<feature type="domain" description="Blue (type 1) copper" evidence="3">
    <location>
        <begin position="37"/>
        <end position="112"/>
    </location>
</feature>
<evidence type="ECO:0000256" key="2">
    <source>
        <dbReference type="ARBA" id="ARBA00023008"/>
    </source>
</evidence>
<dbReference type="GO" id="GO:0009055">
    <property type="term" value="F:electron transfer activity"/>
    <property type="evidence" value="ECO:0007669"/>
    <property type="project" value="InterPro"/>
</dbReference>
<dbReference type="InterPro" id="IPR006311">
    <property type="entry name" value="TAT_signal"/>
</dbReference>
<evidence type="ECO:0000259" key="3">
    <source>
        <dbReference type="Pfam" id="PF00127"/>
    </source>
</evidence>
<dbReference type="RefSeq" id="WP_228850133.1">
    <property type="nucleotide sequence ID" value="NZ_JADCKQ010000020.1"/>
</dbReference>
<dbReference type="Gene3D" id="2.60.40.420">
    <property type="entry name" value="Cupredoxins - blue copper proteins"/>
    <property type="match status" value="1"/>
</dbReference>
<dbReference type="Pfam" id="PF00127">
    <property type="entry name" value="Copper-bind"/>
    <property type="match status" value="1"/>
</dbReference>
<dbReference type="PANTHER" id="PTHR36507:SF1">
    <property type="entry name" value="BLL1555 PROTEIN"/>
    <property type="match status" value="1"/>
</dbReference>
<organism evidence="4 5">
    <name type="scientific">Halocynthiibacter styelae</name>
    <dbReference type="NCBI Taxonomy" id="2761955"/>
    <lineage>
        <taxon>Bacteria</taxon>
        <taxon>Pseudomonadati</taxon>
        <taxon>Pseudomonadota</taxon>
        <taxon>Alphaproteobacteria</taxon>
        <taxon>Rhodobacterales</taxon>
        <taxon>Paracoccaceae</taxon>
        <taxon>Halocynthiibacter</taxon>
    </lineage>
</organism>
<dbReference type="EMBL" id="JADCKQ010000020">
    <property type="protein sequence ID" value="MBI1495428.1"/>
    <property type="molecule type" value="Genomic_DNA"/>
</dbReference>
<dbReference type="InterPro" id="IPR000923">
    <property type="entry name" value="BlueCu_1"/>
</dbReference>
<sequence length="114" mass="12489">MTSGRFSRRQVIGGAAATAAALTTTSLRSDVPIVHEVAILTFKFEPQHLRVHVGDTIRWTNHDLAPHTATADQFGWDTGEIAKDEIAEVIVTAGMETSYFCAFHPHMKGTIEIL</sequence>
<dbReference type="AlphaFoldDB" id="A0A8J7IL79"/>
<gene>
    <name evidence="4" type="ORF">H1D41_17445</name>
</gene>
<dbReference type="GO" id="GO:0005507">
    <property type="term" value="F:copper ion binding"/>
    <property type="evidence" value="ECO:0007669"/>
    <property type="project" value="InterPro"/>
</dbReference>
<dbReference type="InterPro" id="IPR019546">
    <property type="entry name" value="TAT_signal_bac_arc"/>
</dbReference>
<protein>
    <submittedName>
        <fullName evidence="4">Twin-arginine translocation signal domain-containing protein</fullName>
    </submittedName>
</protein>
<reference evidence="4" key="1">
    <citation type="submission" date="2020-10" db="EMBL/GenBank/DDBJ databases">
        <title>Paenihalocynthiibacter styelae gen. nov., sp. nov., isolated from stalked sea squirt Styela clava.</title>
        <authorList>
            <person name="Kim Y.-O."/>
            <person name="Yoon J.-H."/>
        </authorList>
    </citation>
    <scope>NUCLEOTIDE SEQUENCE</scope>
    <source>
        <strain evidence="4">MYP1-1</strain>
    </source>
</reference>
<accession>A0A8J7IL79</accession>
<keyword evidence="1" id="KW-0479">Metal-binding</keyword>
<dbReference type="InterPro" id="IPR008972">
    <property type="entry name" value="Cupredoxin"/>
</dbReference>
<comment type="caution">
    <text evidence="4">The sequence shown here is derived from an EMBL/GenBank/DDBJ whole genome shotgun (WGS) entry which is preliminary data.</text>
</comment>
<dbReference type="Proteomes" id="UP000640583">
    <property type="component" value="Unassembled WGS sequence"/>
</dbReference>
<dbReference type="PANTHER" id="PTHR36507">
    <property type="entry name" value="BLL1555 PROTEIN"/>
    <property type="match status" value="1"/>
</dbReference>
<evidence type="ECO:0000313" key="5">
    <source>
        <dbReference type="Proteomes" id="UP000640583"/>
    </source>
</evidence>